<dbReference type="EMBL" id="HACA01017226">
    <property type="protein sequence ID" value="CDW34587.1"/>
    <property type="molecule type" value="Transcribed_RNA"/>
</dbReference>
<evidence type="ECO:0000313" key="1">
    <source>
        <dbReference type="EMBL" id="CDW34587.1"/>
    </source>
</evidence>
<organism evidence="1">
    <name type="scientific">Lepeophtheirus salmonis</name>
    <name type="common">Salmon louse</name>
    <name type="synonym">Caligus salmonis</name>
    <dbReference type="NCBI Taxonomy" id="72036"/>
    <lineage>
        <taxon>Eukaryota</taxon>
        <taxon>Metazoa</taxon>
        <taxon>Ecdysozoa</taxon>
        <taxon>Arthropoda</taxon>
        <taxon>Crustacea</taxon>
        <taxon>Multicrustacea</taxon>
        <taxon>Hexanauplia</taxon>
        <taxon>Copepoda</taxon>
        <taxon>Siphonostomatoida</taxon>
        <taxon>Caligidae</taxon>
        <taxon>Lepeophtheirus</taxon>
    </lineage>
</organism>
<dbReference type="AlphaFoldDB" id="A0A0K2U9E5"/>
<reference evidence="1" key="1">
    <citation type="submission" date="2014-05" db="EMBL/GenBank/DDBJ databases">
        <authorList>
            <person name="Chronopoulou M."/>
        </authorList>
    </citation>
    <scope>NUCLEOTIDE SEQUENCE</scope>
    <source>
        <tissue evidence="1">Whole organism</tissue>
    </source>
</reference>
<proteinExistence type="predicted"/>
<sequence>MFLPPRFLPTASISSINRIQGEFLRAMSNMSLIRAGPTPTNISKNSEPETDIKGTLASPAVALAIKVFPVPGGPFRIAPFGILAPSSKYCCGFFKKLTNSIISIFASSQPATSLKATPTSEASTNLAVD</sequence>
<dbReference type="PANTHER" id="PTHR37449:SF1">
    <property type="entry name" value="OS02G0159950 PROTEIN"/>
    <property type="match status" value="1"/>
</dbReference>
<name>A0A0K2U9E5_LEPSM</name>
<dbReference type="PANTHER" id="PTHR37449">
    <property type="match status" value="1"/>
</dbReference>
<protein>
    <submittedName>
        <fullName evidence="1">Uncharacterized protein</fullName>
    </submittedName>
</protein>
<accession>A0A0K2U9E5</accession>